<evidence type="ECO:0000256" key="2">
    <source>
        <dbReference type="ARBA" id="ARBA00023157"/>
    </source>
</evidence>
<proteinExistence type="predicted"/>
<evidence type="ECO:0000313" key="8">
    <source>
        <dbReference type="Proteomes" id="UP000291343"/>
    </source>
</evidence>
<evidence type="ECO:0000256" key="3">
    <source>
        <dbReference type="PROSITE-ProRule" id="PRU00059"/>
    </source>
</evidence>
<dbReference type="CDD" id="cd00041">
    <property type="entry name" value="CUB"/>
    <property type="match status" value="4"/>
</dbReference>
<dbReference type="Gene3D" id="2.60.120.290">
    <property type="entry name" value="Spermadhesin, CUB domain"/>
    <property type="match status" value="4"/>
</dbReference>
<dbReference type="STRING" id="195883.A0A482X7N6"/>
<feature type="chain" id="PRO_5019746375" description="CUB domain-containing protein" evidence="5">
    <location>
        <begin position="22"/>
        <end position="666"/>
    </location>
</feature>
<accession>A0A482X7N6</accession>
<evidence type="ECO:0000259" key="6">
    <source>
        <dbReference type="PROSITE" id="PS01180"/>
    </source>
</evidence>
<dbReference type="SUPFAM" id="SSF49854">
    <property type="entry name" value="Spermadhesin, CUB domain"/>
    <property type="match status" value="4"/>
</dbReference>
<dbReference type="AlphaFoldDB" id="A0A482X7N6"/>
<dbReference type="Proteomes" id="UP000291343">
    <property type="component" value="Unassembled WGS sequence"/>
</dbReference>
<dbReference type="FunCoup" id="A0A482X7N6">
    <property type="interactions" value="4"/>
</dbReference>
<dbReference type="SMART" id="SM00042">
    <property type="entry name" value="CUB"/>
    <property type="match status" value="4"/>
</dbReference>
<dbReference type="InParanoid" id="A0A482X7N6"/>
<dbReference type="InterPro" id="IPR035914">
    <property type="entry name" value="Sperma_CUB_dom_sf"/>
</dbReference>
<evidence type="ECO:0000256" key="4">
    <source>
        <dbReference type="SAM" id="MobiDB-lite"/>
    </source>
</evidence>
<dbReference type="InterPro" id="IPR000859">
    <property type="entry name" value="CUB_dom"/>
</dbReference>
<keyword evidence="8" id="KW-1185">Reference proteome</keyword>
<dbReference type="FunFam" id="2.60.120.290:FF:000058">
    <property type="entry name" value="CUB domaincontaining protein"/>
    <property type="match status" value="1"/>
</dbReference>
<evidence type="ECO:0000313" key="7">
    <source>
        <dbReference type="EMBL" id="RZF41692.1"/>
    </source>
</evidence>
<sequence length="666" mass="75503">MGEEWFYTLNLVLILFVAVDAVNPGCECLLFTETYGKDYGTFNSPDYPRPYPANINCLLYTFIADTDEIVEITFKDFEIYKAHLDCIGGDFLKIFLHLDKPEVDEYTPWSGFLCGGYTDIPHVLYSSGPNLVLEFHTHGATYNATGFIGTFRFIDKRMFRTDGQKLQGTVCDYQFISSNNTLSKGRFYSPRYPSSYPHNIRCAYRFRARMWERIRIVFEEVTLQKGDVSCLNRADVIKVHDGKSRQSPTIRVVCNEASILEIFSTGPDLYVEFLSDSETPGQGFKASFQFQPLPPPSPLNDTTPQTEPELSANDVSGKGDPTVQKQTADLETEIGVTVGAVMDALTVSPFEYLETTSPRVQLCPRAANCDLIVTSDGLKNGTVQSPGYPGPYPPRSTCRYDFQGRGKERVQLLFTDFALYHPSDDSKECESIDSLMAYVRTDGRLEKIDNFCGSSTPRPLMSNGPRLMLEFRGIYSSRYARGFKAVYSFTENFGIQSGKQVPDLPCAFWFNSTDAMEGIFHSPNFPGFYPRDTECHYFFNGVSGQRIRLQFAYFDVEGVSPCEANSASDYVEFSNFMARDRKYSRHCGQLQPFMVESDRKFFRVTFKSNDRLDGTGFNATFQFFEPEEASTTIRPTEKISTSISNYRCISLPQLIPFFFILQIIIS</sequence>
<feature type="signal peptide" evidence="5">
    <location>
        <begin position="1"/>
        <end position="21"/>
    </location>
</feature>
<dbReference type="Pfam" id="PF00431">
    <property type="entry name" value="CUB"/>
    <property type="match status" value="4"/>
</dbReference>
<evidence type="ECO:0000256" key="5">
    <source>
        <dbReference type="SAM" id="SignalP"/>
    </source>
</evidence>
<dbReference type="SMR" id="A0A482X7N6"/>
<comment type="caution">
    <text evidence="3">Lacks conserved residue(s) required for the propagation of feature annotation.</text>
</comment>
<keyword evidence="1" id="KW-0677">Repeat</keyword>
<evidence type="ECO:0000256" key="1">
    <source>
        <dbReference type="ARBA" id="ARBA00022737"/>
    </source>
</evidence>
<feature type="region of interest" description="Disordered" evidence="4">
    <location>
        <begin position="284"/>
        <end position="323"/>
    </location>
</feature>
<keyword evidence="2" id="KW-1015">Disulfide bond</keyword>
<organism evidence="7 8">
    <name type="scientific">Laodelphax striatellus</name>
    <name type="common">Small brown planthopper</name>
    <name type="synonym">Delphax striatella</name>
    <dbReference type="NCBI Taxonomy" id="195883"/>
    <lineage>
        <taxon>Eukaryota</taxon>
        <taxon>Metazoa</taxon>
        <taxon>Ecdysozoa</taxon>
        <taxon>Arthropoda</taxon>
        <taxon>Hexapoda</taxon>
        <taxon>Insecta</taxon>
        <taxon>Pterygota</taxon>
        <taxon>Neoptera</taxon>
        <taxon>Paraneoptera</taxon>
        <taxon>Hemiptera</taxon>
        <taxon>Auchenorrhyncha</taxon>
        <taxon>Fulgoroidea</taxon>
        <taxon>Delphacidae</taxon>
        <taxon>Criomorphinae</taxon>
        <taxon>Laodelphax</taxon>
    </lineage>
</organism>
<feature type="domain" description="CUB" evidence="6">
    <location>
        <begin position="506"/>
        <end position="624"/>
    </location>
</feature>
<comment type="caution">
    <text evidence="7">The sequence shown here is derived from an EMBL/GenBank/DDBJ whole genome shotgun (WGS) entry which is preliminary data.</text>
</comment>
<dbReference type="OrthoDB" id="6369184at2759"/>
<feature type="domain" description="CUB" evidence="6">
    <location>
        <begin position="369"/>
        <end position="490"/>
    </location>
</feature>
<dbReference type="EMBL" id="QKKF02016501">
    <property type="protein sequence ID" value="RZF41692.1"/>
    <property type="molecule type" value="Genomic_DNA"/>
</dbReference>
<keyword evidence="5" id="KW-0732">Signal</keyword>
<dbReference type="PROSITE" id="PS01180">
    <property type="entry name" value="CUB"/>
    <property type="match status" value="4"/>
</dbReference>
<reference evidence="7 8" key="1">
    <citation type="journal article" date="2017" name="Gigascience">
        <title>Genome sequence of the small brown planthopper, Laodelphax striatellus.</title>
        <authorList>
            <person name="Zhu J."/>
            <person name="Jiang F."/>
            <person name="Wang X."/>
            <person name="Yang P."/>
            <person name="Bao Y."/>
            <person name="Zhao W."/>
            <person name="Wang W."/>
            <person name="Lu H."/>
            <person name="Wang Q."/>
            <person name="Cui N."/>
            <person name="Li J."/>
            <person name="Chen X."/>
            <person name="Luo L."/>
            <person name="Yu J."/>
            <person name="Kang L."/>
            <person name="Cui F."/>
        </authorList>
    </citation>
    <scope>NUCLEOTIDE SEQUENCE [LARGE SCALE GENOMIC DNA]</scope>
    <source>
        <strain evidence="7">Lst14</strain>
    </source>
</reference>
<protein>
    <recommendedName>
        <fullName evidence="6">CUB domain-containing protein</fullName>
    </recommendedName>
</protein>
<dbReference type="PANTHER" id="PTHR24251">
    <property type="entry name" value="OVOCHYMASE-RELATED"/>
    <property type="match status" value="1"/>
</dbReference>
<feature type="domain" description="CUB" evidence="6">
    <location>
        <begin position="26"/>
        <end position="154"/>
    </location>
</feature>
<feature type="domain" description="CUB" evidence="6">
    <location>
        <begin position="171"/>
        <end position="291"/>
    </location>
</feature>
<name>A0A482X7N6_LAOST</name>
<gene>
    <name evidence="7" type="ORF">LSTR_LSTR011627</name>
</gene>